<proteinExistence type="predicted"/>
<reference evidence="1" key="1">
    <citation type="submission" date="2021-06" db="EMBL/GenBank/DDBJ databases">
        <authorList>
            <person name="Kallberg Y."/>
            <person name="Tangrot J."/>
            <person name="Rosling A."/>
        </authorList>
    </citation>
    <scope>NUCLEOTIDE SEQUENCE</scope>
    <source>
        <strain evidence="1">CL356</strain>
    </source>
</reference>
<evidence type="ECO:0000313" key="2">
    <source>
        <dbReference type="Proteomes" id="UP000789525"/>
    </source>
</evidence>
<dbReference type="EMBL" id="CAJVPT010051442">
    <property type="protein sequence ID" value="CAG8747832.1"/>
    <property type="molecule type" value="Genomic_DNA"/>
</dbReference>
<feature type="non-terminal residue" evidence="1">
    <location>
        <position position="1"/>
    </location>
</feature>
<organism evidence="1 2">
    <name type="scientific">Acaulospora colombiana</name>
    <dbReference type="NCBI Taxonomy" id="27376"/>
    <lineage>
        <taxon>Eukaryota</taxon>
        <taxon>Fungi</taxon>
        <taxon>Fungi incertae sedis</taxon>
        <taxon>Mucoromycota</taxon>
        <taxon>Glomeromycotina</taxon>
        <taxon>Glomeromycetes</taxon>
        <taxon>Diversisporales</taxon>
        <taxon>Acaulosporaceae</taxon>
        <taxon>Acaulospora</taxon>
    </lineage>
</organism>
<evidence type="ECO:0000313" key="1">
    <source>
        <dbReference type="EMBL" id="CAG8747832.1"/>
    </source>
</evidence>
<name>A0ACA9QK63_9GLOM</name>
<comment type="caution">
    <text evidence="1">The sequence shown here is derived from an EMBL/GenBank/DDBJ whole genome shotgun (WGS) entry which is preliminary data.</text>
</comment>
<sequence>SMGVPGSIPGHDTFDSFSEQESRSLKELYGPEAGDEPSWMQECHSPTAANEISRAIYQQCKKFRLFSMSDSSMDEEKEIELVHEKEVERVIERPQPATAAPHSIHKKVKKFVQTGNFPQNSGIFCRVNDALLHTSIPIPQGLQIAFTDLRLTQDFCRTITTSSSTSSSLTLFNGEMDHYIRPVEWLVIPNKSHPACVVVFSPFEVNELFNEIRSSGNVRLYVFAARNTVSMRPFDTLDSFIIPRQQTDPILPPSLIRIQNIS</sequence>
<accession>A0ACA9QK63</accession>
<dbReference type="Proteomes" id="UP000789525">
    <property type="component" value="Unassembled WGS sequence"/>
</dbReference>
<protein>
    <submittedName>
        <fullName evidence="1">2841_t:CDS:1</fullName>
    </submittedName>
</protein>
<keyword evidence="2" id="KW-1185">Reference proteome</keyword>
<gene>
    <name evidence="1" type="ORF">ACOLOM_LOCUS12539</name>
</gene>